<dbReference type="OrthoDB" id="4226479at2"/>
<feature type="signal peptide" evidence="2">
    <location>
        <begin position="1"/>
        <end position="23"/>
    </location>
</feature>
<accession>A0A5P0YWU6</accession>
<feature type="compositionally biased region" description="Basic and acidic residues" evidence="1">
    <location>
        <begin position="57"/>
        <end position="78"/>
    </location>
</feature>
<evidence type="ECO:0000256" key="2">
    <source>
        <dbReference type="SAM" id="SignalP"/>
    </source>
</evidence>
<dbReference type="PROSITE" id="PS51257">
    <property type="entry name" value="PROKAR_LIPOPROTEIN"/>
    <property type="match status" value="1"/>
</dbReference>
<name>A0A5P0YWU6_9ACTN</name>
<evidence type="ECO:0000313" key="3">
    <source>
        <dbReference type="EMBL" id="MBB1261852.1"/>
    </source>
</evidence>
<dbReference type="EMBL" id="JABJXA010000218">
    <property type="protein sequence ID" value="MBB1261852.1"/>
    <property type="molecule type" value="Genomic_DNA"/>
</dbReference>
<keyword evidence="5" id="KW-1185">Reference proteome</keyword>
<feature type="chain" id="PRO_5038243444" evidence="2">
    <location>
        <begin position="24"/>
        <end position="240"/>
    </location>
</feature>
<dbReference type="Proteomes" id="UP000517765">
    <property type="component" value="Unassembled WGS sequence"/>
</dbReference>
<evidence type="ECO:0000313" key="6">
    <source>
        <dbReference type="Proteomes" id="UP000517765"/>
    </source>
</evidence>
<comment type="caution">
    <text evidence="4">The sequence shown here is derived from an EMBL/GenBank/DDBJ whole genome shotgun (WGS) entry which is preliminary data.</text>
</comment>
<reference evidence="3" key="3">
    <citation type="journal article" name="Syst. Appl. Microbiol.">
        <title>Streptomyces alkaliterrae sp. nov., isolated from an alkaline soil, and emended descriptions of Streptomyces alkaliphilus, Streptomyces calidiresistens and Streptomyces durbertensis.</title>
        <authorList>
            <person name="Swiecimska M."/>
            <person name="Golinska P."/>
            <person name="Nouioui I."/>
            <person name="Wypij M."/>
            <person name="Rai M."/>
            <person name="Sangal V."/>
            <person name="Goodfellow M."/>
        </authorList>
    </citation>
    <scope>NUCLEOTIDE SEQUENCE</scope>
    <source>
        <strain evidence="3">OF8</strain>
    </source>
</reference>
<feature type="region of interest" description="Disordered" evidence="1">
    <location>
        <begin position="22"/>
        <end position="117"/>
    </location>
</feature>
<dbReference type="AlphaFoldDB" id="A0A5P0YWU6"/>
<reference evidence="6" key="2">
    <citation type="submission" date="2020-05" db="EMBL/GenBank/DDBJ databases">
        <title>Classification of alakaliphilic streptomycetes isolated from an alkaline soil next to Lonar Crater, India and a proposal for the recognition of Streptomyces alkaliterrae sp. nov.</title>
        <authorList>
            <person name="Golinska P."/>
        </authorList>
    </citation>
    <scope>NUCLEOTIDE SEQUENCE [LARGE SCALE GENOMIC DNA]</scope>
    <source>
        <strain evidence="6">OF8</strain>
    </source>
</reference>
<protein>
    <submittedName>
        <fullName evidence="3">PT domain-containing protein</fullName>
    </submittedName>
</protein>
<sequence>MQRQRFATLLAAVAVAASLTACEDPGGDQAAPTSPPPSLQPSDSPSQEPTDEPTDEPSEKPAEKPTDEPTDGSDDKPGDGPGAQPGGKVDANAGQTLPLGKTSRLTHRSGDESGVVDVTPKSVVRGKASDLENVRLNGPERELTPYYVTVEYRYVSGDGPRGSALQVATRLRDDRGEQAKLLFNYKDTVKPCVNESFERLTEGQPVTTCRVYLVAKGQTPKVVAHQGDYKIEPVFWRTGY</sequence>
<evidence type="ECO:0000313" key="4">
    <source>
        <dbReference type="EMBL" id="MQS02969.1"/>
    </source>
</evidence>
<keyword evidence="2" id="KW-0732">Signal</keyword>
<evidence type="ECO:0000313" key="5">
    <source>
        <dbReference type="Proteomes" id="UP000320857"/>
    </source>
</evidence>
<evidence type="ECO:0000256" key="1">
    <source>
        <dbReference type="SAM" id="MobiDB-lite"/>
    </source>
</evidence>
<organism evidence="4 5">
    <name type="scientific">Streptomyces alkaliterrae</name>
    <dbReference type="NCBI Taxonomy" id="2213162"/>
    <lineage>
        <taxon>Bacteria</taxon>
        <taxon>Bacillati</taxon>
        <taxon>Actinomycetota</taxon>
        <taxon>Actinomycetes</taxon>
        <taxon>Kitasatosporales</taxon>
        <taxon>Streptomycetaceae</taxon>
        <taxon>Streptomyces</taxon>
    </lineage>
</organism>
<dbReference type="Proteomes" id="UP000320857">
    <property type="component" value="Unassembled WGS sequence"/>
</dbReference>
<gene>
    <name evidence="4" type="ORF">FNX44_014025</name>
    <name evidence="3" type="ORF">H3147_23990</name>
</gene>
<dbReference type="EMBL" id="VJYK02000128">
    <property type="protein sequence ID" value="MQS02969.1"/>
    <property type="molecule type" value="Genomic_DNA"/>
</dbReference>
<proteinExistence type="predicted"/>
<dbReference type="RefSeq" id="WP_143648541.1">
    <property type="nucleotide sequence ID" value="NZ_JABJXA010000218.1"/>
</dbReference>
<reference evidence="4 5" key="1">
    <citation type="submission" date="2019-10" db="EMBL/GenBank/DDBJ databases">
        <title>Streptomyces sp. nov., a novel actinobacterium isolated from alkaline environment.</title>
        <authorList>
            <person name="Golinska P."/>
        </authorList>
    </citation>
    <scope>NUCLEOTIDE SEQUENCE [LARGE SCALE GENOMIC DNA]</scope>
    <source>
        <strain evidence="4 5">OF1</strain>
    </source>
</reference>